<dbReference type="Pfam" id="PF04542">
    <property type="entry name" value="Sigma70_r2"/>
    <property type="match status" value="1"/>
</dbReference>
<evidence type="ECO:0000256" key="1">
    <source>
        <dbReference type="ARBA" id="ARBA00010641"/>
    </source>
</evidence>
<keyword evidence="3" id="KW-0731">Sigma factor</keyword>
<dbReference type="Gene3D" id="1.10.1740.10">
    <property type="match status" value="1"/>
</dbReference>
<reference evidence="7" key="1">
    <citation type="journal article" date="2012" name="PLoS Genet.">
        <title>Comparative Genomics of Plant-Associated Pseudomonas spp.: Insights into Diversity and Inheritance of Traits Involved in Multitrophic Interactions.</title>
        <authorList>
            <person name="Loper J.E."/>
            <person name="Hassan K.A."/>
            <person name="Mavrodi D.V."/>
            <person name="Davis E.W.II."/>
            <person name="Lim C.K."/>
            <person name="Shaffer B.T."/>
            <person name="Elbourne L.D."/>
            <person name="Stockwell V.O."/>
            <person name="Hartney S.L."/>
            <person name="Breakwell K."/>
            <person name="Henkels M.D."/>
            <person name="Tetu S.G."/>
            <person name="Rangel L.I."/>
            <person name="Kidarsa T.A."/>
            <person name="Wilson N.L."/>
            <person name="van de Mortel J.E."/>
            <person name="Song C."/>
            <person name="Blumhagen R."/>
            <person name="Radune D."/>
            <person name="Hostetler J.B."/>
            <person name="Brinkac L.M."/>
            <person name="Durkin A.S."/>
            <person name="Kluepfel D.A."/>
            <person name="Wechter W.P."/>
            <person name="Anderson A.J."/>
            <person name="Kim Y.C."/>
            <person name="Pierson L.S.III."/>
            <person name="Pierson E.A."/>
            <person name="Lindow S.E."/>
            <person name="Kobayashi D.Y."/>
            <person name="Raaijmakers J.M."/>
            <person name="Weller D.M."/>
            <person name="Thomashow L.S."/>
            <person name="Allen A.E."/>
            <person name="Paulsen I.T."/>
        </authorList>
    </citation>
    <scope>NUCLEOTIDE SEQUENCE [LARGE SCALE GENOMIC DNA]</scope>
    <source>
        <strain evidence="7">Q2-87</strain>
    </source>
</reference>
<dbReference type="InterPro" id="IPR013324">
    <property type="entry name" value="RNA_pol_sigma_r3/r4-like"/>
</dbReference>
<proteinExistence type="inferred from homology"/>
<evidence type="ECO:0000259" key="5">
    <source>
        <dbReference type="Pfam" id="PF04542"/>
    </source>
</evidence>
<dbReference type="NCBIfam" id="TIGR02937">
    <property type="entry name" value="sigma70-ECF"/>
    <property type="match status" value="1"/>
</dbReference>
<name>J2F6R7_PSEFQ</name>
<dbReference type="Gene3D" id="1.10.10.10">
    <property type="entry name" value="Winged helix-like DNA-binding domain superfamily/Winged helix DNA-binding domain"/>
    <property type="match status" value="1"/>
</dbReference>
<dbReference type="PANTHER" id="PTHR43133">
    <property type="entry name" value="RNA POLYMERASE ECF-TYPE SIGMA FACTO"/>
    <property type="match status" value="1"/>
</dbReference>
<dbReference type="PANTHER" id="PTHR43133:SF63">
    <property type="entry name" value="RNA POLYMERASE SIGMA FACTOR FECI-RELATED"/>
    <property type="match status" value="1"/>
</dbReference>
<comment type="caution">
    <text evidence="7">The sequence shown here is derived from an EMBL/GenBank/DDBJ whole genome shotgun (WGS) entry which is preliminary data.</text>
</comment>
<dbReference type="SUPFAM" id="SSF88946">
    <property type="entry name" value="Sigma2 domain of RNA polymerase sigma factors"/>
    <property type="match status" value="1"/>
</dbReference>
<dbReference type="InterPro" id="IPR036388">
    <property type="entry name" value="WH-like_DNA-bd_sf"/>
</dbReference>
<dbReference type="Proteomes" id="UP000007289">
    <property type="component" value="Chromosome"/>
</dbReference>
<evidence type="ECO:0000256" key="2">
    <source>
        <dbReference type="ARBA" id="ARBA00023015"/>
    </source>
</evidence>
<evidence type="ECO:0000313" key="7">
    <source>
        <dbReference type="EMBL" id="EJL04798.1"/>
    </source>
</evidence>
<dbReference type="GO" id="GO:0016987">
    <property type="term" value="F:sigma factor activity"/>
    <property type="evidence" value="ECO:0007669"/>
    <property type="project" value="UniProtKB-KW"/>
</dbReference>
<dbReference type="EMBL" id="AGBM01000001">
    <property type="protein sequence ID" value="EJL04798.1"/>
    <property type="molecule type" value="Genomic_DNA"/>
</dbReference>
<dbReference type="InterPro" id="IPR013249">
    <property type="entry name" value="RNA_pol_sigma70_r4_t2"/>
</dbReference>
<dbReference type="InterPro" id="IPR014284">
    <property type="entry name" value="RNA_pol_sigma-70_dom"/>
</dbReference>
<keyword evidence="2" id="KW-0805">Transcription regulation</keyword>
<dbReference type="InterPro" id="IPR007627">
    <property type="entry name" value="RNA_pol_sigma70_r2"/>
</dbReference>
<sequence>MHNRGRGVGAMKDTGRSPLVKLFLSSYEDFKSRLRKRLGSEELANDVLHETYLRVDRMVDTQDIAQPNAYLYRMALNIAADRRQADARLLTGDEVEELLHVSDEALDPARVVGGQRELQVLLKALYELPARRRRIFIAARLEEAPHLEISQRFGISTRMVEKEIKAALGHCALRLERKVIQRFGPGAGKPS</sequence>
<dbReference type="SUPFAM" id="SSF88659">
    <property type="entry name" value="Sigma3 and sigma4 domains of RNA polymerase sigma factors"/>
    <property type="match status" value="1"/>
</dbReference>
<protein>
    <submittedName>
        <fullName evidence="7">RNA polymerase sigma-70 factor, ECF subfamily</fullName>
    </submittedName>
</protein>
<dbReference type="Pfam" id="PF08281">
    <property type="entry name" value="Sigma70_r4_2"/>
    <property type="match status" value="1"/>
</dbReference>
<feature type="domain" description="RNA polymerase sigma factor 70 region 4 type 2" evidence="6">
    <location>
        <begin position="119"/>
        <end position="171"/>
    </location>
</feature>
<dbReference type="eggNOG" id="COG1595">
    <property type="taxonomic scope" value="Bacteria"/>
</dbReference>
<evidence type="ECO:0000259" key="6">
    <source>
        <dbReference type="Pfam" id="PF08281"/>
    </source>
</evidence>
<dbReference type="InterPro" id="IPR013325">
    <property type="entry name" value="RNA_pol_sigma_r2"/>
</dbReference>
<keyword evidence="4" id="KW-0804">Transcription</keyword>
<dbReference type="HOGENOM" id="CLU_047691_12_3_6"/>
<dbReference type="GO" id="GO:0006352">
    <property type="term" value="P:DNA-templated transcription initiation"/>
    <property type="evidence" value="ECO:0007669"/>
    <property type="project" value="InterPro"/>
</dbReference>
<gene>
    <name evidence="7" type="ORF">PflQ2_3159</name>
</gene>
<accession>J2F6R7</accession>
<dbReference type="PATRIC" id="fig|1038922.3.peg.2351"/>
<dbReference type="GO" id="GO:0003677">
    <property type="term" value="F:DNA binding"/>
    <property type="evidence" value="ECO:0007669"/>
    <property type="project" value="InterPro"/>
</dbReference>
<organism evidence="7">
    <name type="scientific">Pseudomonas fluorescens (strain Q2-87)</name>
    <dbReference type="NCBI Taxonomy" id="1038922"/>
    <lineage>
        <taxon>Bacteria</taxon>
        <taxon>Pseudomonadati</taxon>
        <taxon>Pseudomonadota</taxon>
        <taxon>Gammaproteobacteria</taxon>
        <taxon>Pseudomonadales</taxon>
        <taxon>Pseudomonadaceae</taxon>
        <taxon>Pseudomonas</taxon>
    </lineage>
</organism>
<dbReference type="AlphaFoldDB" id="J2F6R7"/>
<comment type="similarity">
    <text evidence="1">Belongs to the sigma-70 factor family. ECF subfamily.</text>
</comment>
<evidence type="ECO:0000256" key="3">
    <source>
        <dbReference type="ARBA" id="ARBA00023082"/>
    </source>
</evidence>
<feature type="domain" description="RNA polymerase sigma-70 region 2" evidence="5">
    <location>
        <begin position="28"/>
        <end position="86"/>
    </location>
</feature>
<evidence type="ECO:0000256" key="4">
    <source>
        <dbReference type="ARBA" id="ARBA00023163"/>
    </source>
</evidence>
<dbReference type="InterPro" id="IPR039425">
    <property type="entry name" value="RNA_pol_sigma-70-like"/>
</dbReference>